<evidence type="ECO:0000313" key="2">
    <source>
        <dbReference type="EMBL" id="KAJ5366442.1"/>
    </source>
</evidence>
<sequence>MGANARPESFHDIMRYHCELLINPLKWTSRHLDLVGCQFEDVGIPPVNTESTQNNHRNNGGPKPCSTPPSDAEDIATNVSPPIKLRSLINILIGEEGPFVYTSNGAPFYFQDRVAHRPNYIIFHHREESADDTHKSTPPLVGYVHYTSINEDRRRQFEPCPGPRGVVNSVGANICQKRLAQTTPKKWTEDPYFICHLLALAQFQEFKLDLSEPSTYTSRLLVTNVLDRECMMIYEAQITTELLDGLRDPRDATSPLDWPTVRRKRVSYKPYHTFASRLVAEIVAPSPVLSSDHLGPSDDVKGVIGHGRRRPPEQDSGSSNAVRIPERLS</sequence>
<dbReference type="EMBL" id="JAPZBR010000001">
    <property type="protein sequence ID" value="KAJ5366442.1"/>
    <property type="molecule type" value="Genomic_DNA"/>
</dbReference>
<feature type="compositionally biased region" description="Polar residues" evidence="1">
    <location>
        <begin position="48"/>
        <end position="58"/>
    </location>
</feature>
<reference evidence="2" key="1">
    <citation type="submission" date="2022-12" db="EMBL/GenBank/DDBJ databases">
        <authorList>
            <person name="Petersen C."/>
        </authorList>
    </citation>
    <scope>NUCLEOTIDE SEQUENCE</scope>
    <source>
        <strain evidence="2">IBT 35675</strain>
    </source>
</reference>
<organism evidence="2 3">
    <name type="scientific">Penicillium brevicompactum</name>
    <dbReference type="NCBI Taxonomy" id="5074"/>
    <lineage>
        <taxon>Eukaryota</taxon>
        <taxon>Fungi</taxon>
        <taxon>Dikarya</taxon>
        <taxon>Ascomycota</taxon>
        <taxon>Pezizomycotina</taxon>
        <taxon>Eurotiomycetes</taxon>
        <taxon>Eurotiomycetidae</taxon>
        <taxon>Eurotiales</taxon>
        <taxon>Aspergillaceae</taxon>
        <taxon>Penicillium</taxon>
    </lineage>
</organism>
<accession>A0A9W9RU05</accession>
<comment type="caution">
    <text evidence="2">The sequence shown here is derived from an EMBL/GenBank/DDBJ whole genome shotgun (WGS) entry which is preliminary data.</text>
</comment>
<gene>
    <name evidence="2" type="ORF">N7541_000383</name>
</gene>
<evidence type="ECO:0000256" key="1">
    <source>
        <dbReference type="SAM" id="MobiDB-lite"/>
    </source>
</evidence>
<keyword evidence="3" id="KW-1185">Reference proteome</keyword>
<dbReference type="AlphaFoldDB" id="A0A9W9RU05"/>
<protein>
    <submittedName>
        <fullName evidence="2">Uncharacterized protein</fullName>
    </submittedName>
</protein>
<dbReference type="Proteomes" id="UP001148299">
    <property type="component" value="Unassembled WGS sequence"/>
</dbReference>
<name>A0A9W9RU05_PENBR</name>
<feature type="region of interest" description="Disordered" evidence="1">
    <location>
        <begin position="290"/>
        <end position="329"/>
    </location>
</feature>
<feature type="region of interest" description="Disordered" evidence="1">
    <location>
        <begin position="48"/>
        <end position="78"/>
    </location>
</feature>
<feature type="non-terminal residue" evidence="2">
    <location>
        <position position="1"/>
    </location>
</feature>
<evidence type="ECO:0000313" key="3">
    <source>
        <dbReference type="Proteomes" id="UP001148299"/>
    </source>
</evidence>
<proteinExistence type="predicted"/>
<reference evidence="2" key="2">
    <citation type="journal article" date="2023" name="IMA Fungus">
        <title>Comparative genomic study of the Penicillium genus elucidates a diverse pangenome and 15 lateral gene transfer events.</title>
        <authorList>
            <person name="Petersen C."/>
            <person name="Sorensen T."/>
            <person name="Nielsen M.R."/>
            <person name="Sondergaard T.E."/>
            <person name="Sorensen J.L."/>
            <person name="Fitzpatrick D.A."/>
            <person name="Frisvad J.C."/>
            <person name="Nielsen K.L."/>
        </authorList>
    </citation>
    <scope>NUCLEOTIDE SEQUENCE</scope>
    <source>
        <strain evidence="2">IBT 35675</strain>
    </source>
</reference>